<dbReference type="GO" id="GO:0000786">
    <property type="term" value="C:nucleosome"/>
    <property type="evidence" value="ECO:0007669"/>
    <property type="project" value="InterPro"/>
</dbReference>
<dbReference type="Pfam" id="PF00538">
    <property type="entry name" value="Linker_histone"/>
    <property type="match status" value="1"/>
</dbReference>
<proteinExistence type="predicted"/>
<dbReference type="STRING" id="67801.A0A1B0BFM8"/>
<reference evidence="3" key="2">
    <citation type="submission" date="2020-05" db="UniProtKB">
        <authorList>
            <consortium name="EnsemblMetazoa"/>
        </authorList>
    </citation>
    <scope>IDENTIFICATION</scope>
    <source>
        <strain evidence="3">IAEA</strain>
    </source>
</reference>
<dbReference type="Proteomes" id="UP000092460">
    <property type="component" value="Unassembled WGS sequence"/>
</dbReference>
<dbReference type="Gene3D" id="1.10.10.10">
    <property type="entry name" value="Winged helix-like DNA-binding domain superfamily/Winged helix DNA-binding domain"/>
    <property type="match status" value="1"/>
</dbReference>
<evidence type="ECO:0000259" key="2">
    <source>
        <dbReference type="PROSITE" id="PS51504"/>
    </source>
</evidence>
<keyword evidence="4" id="KW-1185">Reference proteome</keyword>
<accession>A0A1B0BFM8</accession>
<protein>
    <recommendedName>
        <fullName evidence="2">H15 domain-containing protein</fullName>
    </recommendedName>
</protein>
<dbReference type="InterPro" id="IPR036390">
    <property type="entry name" value="WH_DNA-bd_sf"/>
</dbReference>
<dbReference type="SUPFAM" id="SSF46785">
    <property type="entry name" value="Winged helix' DNA-binding domain"/>
    <property type="match status" value="1"/>
</dbReference>
<dbReference type="InterPro" id="IPR036388">
    <property type="entry name" value="WH-like_DNA-bd_sf"/>
</dbReference>
<feature type="region of interest" description="Disordered" evidence="1">
    <location>
        <begin position="1"/>
        <end position="26"/>
    </location>
</feature>
<feature type="domain" description="H15" evidence="2">
    <location>
        <begin position="21"/>
        <end position="98"/>
    </location>
</feature>
<sequence length="120" mass="13696">MNASSSGYKAQGLSSHRPKPKSISSRTMVTKAFKSLNSRKTLSLAAIRNFVSENYNLFDKALKLRMGYIKRYLKKSLESGQLIRVRGKGLSGSFRLPKKKRRRQTKTGKKKQTTTTRNKR</sequence>
<dbReference type="VEuPathDB" id="VectorBase:GPPI028525"/>
<dbReference type="AlphaFoldDB" id="A0A1B0BFM8"/>
<feature type="compositionally biased region" description="Basic residues" evidence="1">
    <location>
        <begin position="96"/>
        <end position="120"/>
    </location>
</feature>
<dbReference type="EnsemblMetazoa" id="GPPI028525-RA">
    <property type="protein sequence ID" value="GPPI028525-PA"/>
    <property type="gene ID" value="GPPI028525"/>
</dbReference>
<dbReference type="CDD" id="cd00073">
    <property type="entry name" value="H15"/>
    <property type="match status" value="1"/>
</dbReference>
<feature type="region of interest" description="Disordered" evidence="1">
    <location>
        <begin position="89"/>
        <end position="120"/>
    </location>
</feature>
<organism evidence="3 4">
    <name type="scientific">Glossina palpalis gambiensis</name>
    <dbReference type="NCBI Taxonomy" id="67801"/>
    <lineage>
        <taxon>Eukaryota</taxon>
        <taxon>Metazoa</taxon>
        <taxon>Ecdysozoa</taxon>
        <taxon>Arthropoda</taxon>
        <taxon>Hexapoda</taxon>
        <taxon>Insecta</taxon>
        <taxon>Pterygota</taxon>
        <taxon>Neoptera</taxon>
        <taxon>Endopterygota</taxon>
        <taxon>Diptera</taxon>
        <taxon>Brachycera</taxon>
        <taxon>Muscomorpha</taxon>
        <taxon>Hippoboscoidea</taxon>
        <taxon>Glossinidae</taxon>
        <taxon>Glossina</taxon>
    </lineage>
</organism>
<dbReference type="EMBL" id="JXJN01013586">
    <property type="status" value="NOT_ANNOTATED_CDS"/>
    <property type="molecule type" value="Genomic_DNA"/>
</dbReference>
<dbReference type="PROSITE" id="PS51504">
    <property type="entry name" value="H15"/>
    <property type="match status" value="1"/>
</dbReference>
<reference evidence="4" key="1">
    <citation type="submission" date="2015-01" db="EMBL/GenBank/DDBJ databases">
        <authorList>
            <person name="Aksoy S."/>
            <person name="Warren W."/>
            <person name="Wilson R.K."/>
        </authorList>
    </citation>
    <scope>NUCLEOTIDE SEQUENCE [LARGE SCALE GENOMIC DNA]</scope>
    <source>
        <strain evidence="4">IAEA</strain>
    </source>
</reference>
<dbReference type="GO" id="GO:0003677">
    <property type="term" value="F:DNA binding"/>
    <property type="evidence" value="ECO:0007669"/>
    <property type="project" value="InterPro"/>
</dbReference>
<name>A0A1B0BFM8_9MUSC</name>
<evidence type="ECO:0000313" key="4">
    <source>
        <dbReference type="Proteomes" id="UP000092460"/>
    </source>
</evidence>
<dbReference type="GO" id="GO:0006334">
    <property type="term" value="P:nucleosome assembly"/>
    <property type="evidence" value="ECO:0007669"/>
    <property type="project" value="InterPro"/>
</dbReference>
<dbReference type="InterPro" id="IPR005818">
    <property type="entry name" value="Histone_H1/H5_H15"/>
</dbReference>
<dbReference type="SMART" id="SM00526">
    <property type="entry name" value="H15"/>
    <property type="match status" value="1"/>
</dbReference>
<feature type="compositionally biased region" description="Polar residues" evidence="1">
    <location>
        <begin position="1"/>
        <end position="14"/>
    </location>
</feature>
<evidence type="ECO:0000313" key="3">
    <source>
        <dbReference type="EnsemblMetazoa" id="GPPI028525-PA"/>
    </source>
</evidence>
<evidence type="ECO:0000256" key="1">
    <source>
        <dbReference type="SAM" id="MobiDB-lite"/>
    </source>
</evidence>